<dbReference type="GO" id="GO:0006508">
    <property type="term" value="P:proteolysis"/>
    <property type="evidence" value="ECO:0007669"/>
    <property type="project" value="InterPro"/>
</dbReference>
<dbReference type="Gene3D" id="3.40.50.1820">
    <property type="entry name" value="alpha/beta hydrolase"/>
    <property type="match status" value="1"/>
</dbReference>
<evidence type="ECO:0000259" key="4">
    <source>
        <dbReference type="Pfam" id="PF00561"/>
    </source>
</evidence>
<reference evidence="5 6" key="1">
    <citation type="journal article" date="2013" name="ISME J.">
        <title>Metabolic model for the filamentous 'Candidatus Microthrix parvicella' based on genomic and metagenomic analyses.</title>
        <authorList>
            <person name="Jon McIlroy S."/>
            <person name="Kristiansen R."/>
            <person name="Albertsen M."/>
            <person name="Michael Karst S."/>
            <person name="Rossetti S."/>
            <person name="Lund Nielsen J."/>
            <person name="Tandoi V."/>
            <person name="James Seviour R."/>
            <person name="Nielsen P.H."/>
        </authorList>
    </citation>
    <scope>NUCLEOTIDE SEQUENCE [LARGE SCALE GENOMIC DNA]</scope>
    <source>
        <strain evidence="5 6">RN1</strain>
    </source>
</reference>
<comment type="caution">
    <text evidence="5">The sequence shown here is derived from an EMBL/GenBank/DDBJ whole genome shotgun (WGS) entry which is preliminary data.</text>
</comment>
<dbReference type="InterPro" id="IPR002410">
    <property type="entry name" value="Peptidase_S33"/>
</dbReference>
<dbReference type="eggNOG" id="COG2267">
    <property type="taxonomic scope" value="Bacteria"/>
</dbReference>
<dbReference type="InterPro" id="IPR029058">
    <property type="entry name" value="AB_hydrolase_fold"/>
</dbReference>
<accession>R4Z4N5</accession>
<name>R4Z4N5_9ACTN</name>
<protein>
    <submittedName>
        <fullName evidence="5">Alpha/beta hydrolase fold protein</fullName>
    </submittedName>
</protein>
<evidence type="ECO:0000256" key="2">
    <source>
        <dbReference type="ARBA" id="ARBA00022801"/>
    </source>
</evidence>
<dbReference type="SUPFAM" id="SSF53474">
    <property type="entry name" value="alpha/beta-Hydrolases"/>
    <property type="match status" value="1"/>
</dbReference>
<feature type="domain" description="AB hydrolase-1" evidence="4">
    <location>
        <begin position="25"/>
        <end position="173"/>
    </location>
</feature>
<dbReference type="PANTHER" id="PTHR43798:SF33">
    <property type="entry name" value="HYDROLASE, PUTATIVE (AFU_ORTHOLOGUE AFUA_2G14860)-RELATED"/>
    <property type="match status" value="1"/>
</dbReference>
<dbReference type="InterPro" id="IPR050266">
    <property type="entry name" value="AB_hydrolase_sf"/>
</dbReference>
<dbReference type="GO" id="GO:0016020">
    <property type="term" value="C:membrane"/>
    <property type="evidence" value="ECO:0007669"/>
    <property type="project" value="TreeGrafter"/>
</dbReference>
<dbReference type="PRINTS" id="PR00793">
    <property type="entry name" value="PROAMNOPTASE"/>
</dbReference>
<feature type="region of interest" description="Disordered" evidence="3">
    <location>
        <begin position="258"/>
        <end position="279"/>
    </location>
</feature>
<evidence type="ECO:0000313" key="5">
    <source>
        <dbReference type="EMBL" id="CCM63527.1"/>
    </source>
</evidence>
<dbReference type="HOGENOM" id="CLU_020336_50_4_11"/>
<evidence type="ECO:0000256" key="3">
    <source>
        <dbReference type="SAM" id="MobiDB-lite"/>
    </source>
</evidence>
<dbReference type="GO" id="GO:0004177">
    <property type="term" value="F:aminopeptidase activity"/>
    <property type="evidence" value="ECO:0007669"/>
    <property type="project" value="UniProtKB-EC"/>
</dbReference>
<proteinExistence type="inferred from homology"/>
<keyword evidence="6" id="KW-1185">Reference proteome</keyword>
<dbReference type="PANTHER" id="PTHR43798">
    <property type="entry name" value="MONOACYLGLYCEROL LIPASE"/>
    <property type="match status" value="1"/>
</dbReference>
<dbReference type="PRINTS" id="PR00111">
    <property type="entry name" value="ABHYDROLASE"/>
</dbReference>
<keyword evidence="2 5" id="KW-0378">Hydrolase</keyword>
<dbReference type="RefSeq" id="WP_012226248.1">
    <property type="nucleotide sequence ID" value="NZ_HG422565.1"/>
</dbReference>
<dbReference type="Pfam" id="PF00561">
    <property type="entry name" value="Abhydrolase_1"/>
    <property type="match status" value="1"/>
</dbReference>
<dbReference type="Proteomes" id="UP000018291">
    <property type="component" value="Unassembled WGS sequence"/>
</dbReference>
<sequence length="279" mass="29892">MAEVTANGVRFHVQRLGTARDDNHTVVMMHGMVMDNLSSFYYTLANPVALDHEVILYDQRGHGRSERPPTGYTVADSVADLRALLAELGVDRPVVLVGNSYGGTIGMAYAMAHPDEVRGVLLIEAHIAVEGWGDHMAGSLALAAFGLDDDQVREWLSDQGGRKVNRLARNAEALIYKTSMLDDLAAVPVMTEAQLGALEVPVLALYGEQSDILDVARTVERCVPNCRLQVMADTTHSLLLERTAEVREALDGLLAALPTDASPAGKPTSDAPPDNPGGA</sequence>
<organism evidence="5 6">
    <name type="scientific">Candidatus Neomicrothrix parvicella RN1</name>
    <dbReference type="NCBI Taxonomy" id="1229780"/>
    <lineage>
        <taxon>Bacteria</taxon>
        <taxon>Bacillati</taxon>
        <taxon>Actinomycetota</taxon>
        <taxon>Acidimicrobiia</taxon>
        <taxon>Acidimicrobiales</taxon>
        <taxon>Microthrixaceae</taxon>
        <taxon>Candidatus Neomicrothrix</taxon>
    </lineage>
</organism>
<dbReference type="AlphaFoldDB" id="R4Z4N5"/>
<evidence type="ECO:0000313" key="6">
    <source>
        <dbReference type="Proteomes" id="UP000018291"/>
    </source>
</evidence>
<dbReference type="EMBL" id="CANL01000018">
    <property type="protein sequence ID" value="CCM63527.1"/>
    <property type="molecule type" value="Genomic_DNA"/>
</dbReference>
<comment type="similarity">
    <text evidence="1">Belongs to the peptidase S33 family.</text>
</comment>
<evidence type="ECO:0000256" key="1">
    <source>
        <dbReference type="ARBA" id="ARBA00010088"/>
    </source>
</evidence>
<dbReference type="STRING" id="1229780.BN381_250020"/>
<dbReference type="OrthoDB" id="2645723at2"/>
<gene>
    <name evidence="5" type="ORF">BN381_250020</name>
</gene>
<dbReference type="InterPro" id="IPR000073">
    <property type="entry name" value="AB_hydrolase_1"/>
</dbReference>